<name>A0A6A6E426_9PEZI</name>
<dbReference type="InterPro" id="IPR011990">
    <property type="entry name" value="TPR-like_helical_dom_sf"/>
</dbReference>
<dbReference type="InterPro" id="IPR053137">
    <property type="entry name" value="NLR-like"/>
</dbReference>
<dbReference type="Pfam" id="PF06985">
    <property type="entry name" value="HET"/>
    <property type="match status" value="1"/>
</dbReference>
<sequence>MRLLHFDCAGNLVSTDFSGRIIPAYAILSHRWGDAEVLFEDLSNNTYKEKAGYQKIEFCAEQAAQDQLQYFWIDTCCIDKWKLEELSKAINSMFRWYQDATKCYVFLPDVSVTTATEIAQRSAWEASFRASAWFTRGWTLQELIAPVSVEFFSSEGRRIGDKQSLEQLVHEITNIPVEALRNCPLDEFTISKRIKWAEKRETTEPEDKVYCLLGILDIFMPTSYGEGKEKAWSRLQIELDAASGAPSIIPFSQNDHFVGRELQLDKLEAGLFGGKQTATMAIVGPGGTGKSQLALELTYRTRQKNKSCSVFWIDASNVDSIYQSYASMARKINISGWDDEKADVKQLVKLHLSRGDASQCLLIFDNADSINLGSVGLSKARAANLIDYLPQSERCSILFTTTSSDTAKRLALENVIELGEMAPHMAQMLLQNYLNPQVSTTEQLEAGLLLQELSHLPLALVQVAAYINTSGSTLQDYRSQLAKQKERDLERSSELLKGKQQESGTEGPVARTLLLSMDKIRRDNPLAAEYLFLAACVDQKDIPLELLTASSHRKREDAIRILNSYALITRRPAESAIDIHRLVHRALRDWLQEQKSLGQWAQKAIKGLLGVFPNNSHGSRSKWRRLLPHAKYALSHIFADQGDVDMADLAWKCVMALYSDGRYGESEELLVQVMETRKRVLGDEHPDTLTTMDKLASTILNQGRWKEAEELFLQVMETRKRMLEEEHEATLSIMNNVATTYWHQGRLKEAEQLHLHVKNVRLRVLGKENRSTLSSMGNLASTYRKQGRWNEAEELEVQVTDMRRSLFGANDPETLSGMSNQVMTYNEQGKYDKAAELCIQVVETRERELGEGHPDTISSVNNLATILYHQGRMEEAKERFTQIVETRRERLGEEHPDTLISKSNLGFILSKLGKWKEAEELEVLVMETRKRVLGQEHLDTLLSIGNLAWTYRAQKRLEEAEALEVQVMETRKTKLGADHPSTLTSMANLASTYRNQGRWKEAEELEVQVMETRKRVLGAEHPDTLASMNSLAFTLKGQS</sequence>
<dbReference type="InterPro" id="IPR010730">
    <property type="entry name" value="HET"/>
</dbReference>
<keyword evidence="3" id="KW-1185">Reference proteome</keyword>
<dbReference type="PRINTS" id="PR00381">
    <property type="entry name" value="KINESINLIGHT"/>
</dbReference>
<evidence type="ECO:0000313" key="3">
    <source>
        <dbReference type="Proteomes" id="UP000800200"/>
    </source>
</evidence>
<dbReference type="NCBIfam" id="NF040586">
    <property type="entry name" value="FxSxx_TPR"/>
    <property type="match status" value="1"/>
</dbReference>
<gene>
    <name evidence="2" type="ORF">K469DRAFT_706623</name>
</gene>
<dbReference type="GO" id="GO:0043531">
    <property type="term" value="F:ADP binding"/>
    <property type="evidence" value="ECO:0007669"/>
    <property type="project" value="InterPro"/>
</dbReference>
<dbReference type="SMART" id="SM00382">
    <property type="entry name" value="AAA"/>
    <property type="match status" value="1"/>
</dbReference>
<dbReference type="Pfam" id="PF13424">
    <property type="entry name" value="TPR_12"/>
    <property type="match status" value="4"/>
</dbReference>
<dbReference type="Gene3D" id="3.40.50.300">
    <property type="entry name" value="P-loop containing nucleotide triphosphate hydrolases"/>
    <property type="match status" value="1"/>
</dbReference>
<feature type="domain" description="AAA+ ATPase" evidence="1">
    <location>
        <begin position="276"/>
        <end position="422"/>
    </location>
</feature>
<dbReference type="InterPro" id="IPR003593">
    <property type="entry name" value="AAA+_ATPase"/>
</dbReference>
<dbReference type="Pfam" id="PF13374">
    <property type="entry name" value="TPR_10"/>
    <property type="match status" value="1"/>
</dbReference>
<dbReference type="InterPro" id="IPR027417">
    <property type="entry name" value="P-loop_NTPase"/>
</dbReference>
<dbReference type="InterPro" id="IPR002182">
    <property type="entry name" value="NB-ARC"/>
</dbReference>
<protein>
    <submittedName>
        <fullName evidence="2">Kinesin light chain</fullName>
    </submittedName>
</protein>
<proteinExistence type="predicted"/>
<evidence type="ECO:0000259" key="1">
    <source>
        <dbReference type="SMART" id="SM00382"/>
    </source>
</evidence>
<organism evidence="2 3">
    <name type="scientific">Zopfia rhizophila CBS 207.26</name>
    <dbReference type="NCBI Taxonomy" id="1314779"/>
    <lineage>
        <taxon>Eukaryota</taxon>
        <taxon>Fungi</taxon>
        <taxon>Dikarya</taxon>
        <taxon>Ascomycota</taxon>
        <taxon>Pezizomycotina</taxon>
        <taxon>Dothideomycetes</taxon>
        <taxon>Dothideomycetes incertae sedis</taxon>
        <taxon>Zopfiaceae</taxon>
        <taxon>Zopfia</taxon>
    </lineage>
</organism>
<dbReference type="PANTHER" id="PTHR46082:SF6">
    <property type="entry name" value="AAA+ ATPASE DOMAIN-CONTAINING PROTEIN-RELATED"/>
    <property type="match status" value="1"/>
</dbReference>
<dbReference type="SUPFAM" id="SSF48452">
    <property type="entry name" value="TPR-like"/>
    <property type="match status" value="3"/>
</dbReference>
<dbReference type="Pfam" id="PF00931">
    <property type="entry name" value="NB-ARC"/>
    <property type="match status" value="1"/>
</dbReference>
<dbReference type="AlphaFoldDB" id="A0A6A6E426"/>
<dbReference type="Proteomes" id="UP000800200">
    <property type="component" value="Unassembled WGS sequence"/>
</dbReference>
<dbReference type="OrthoDB" id="674604at2759"/>
<dbReference type="PANTHER" id="PTHR46082">
    <property type="entry name" value="ATP/GTP-BINDING PROTEIN-RELATED"/>
    <property type="match status" value="1"/>
</dbReference>
<dbReference type="SUPFAM" id="SSF52540">
    <property type="entry name" value="P-loop containing nucleoside triphosphate hydrolases"/>
    <property type="match status" value="1"/>
</dbReference>
<accession>A0A6A6E426</accession>
<evidence type="ECO:0000313" key="2">
    <source>
        <dbReference type="EMBL" id="KAF2186641.1"/>
    </source>
</evidence>
<dbReference type="EMBL" id="ML994629">
    <property type="protein sequence ID" value="KAF2186641.1"/>
    <property type="molecule type" value="Genomic_DNA"/>
</dbReference>
<dbReference type="Gene3D" id="1.25.40.10">
    <property type="entry name" value="Tetratricopeptide repeat domain"/>
    <property type="match status" value="3"/>
</dbReference>
<reference evidence="2" key="1">
    <citation type="journal article" date="2020" name="Stud. Mycol.">
        <title>101 Dothideomycetes genomes: a test case for predicting lifestyles and emergence of pathogens.</title>
        <authorList>
            <person name="Haridas S."/>
            <person name="Albert R."/>
            <person name="Binder M."/>
            <person name="Bloem J."/>
            <person name="Labutti K."/>
            <person name="Salamov A."/>
            <person name="Andreopoulos B."/>
            <person name="Baker S."/>
            <person name="Barry K."/>
            <person name="Bills G."/>
            <person name="Bluhm B."/>
            <person name="Cannon C."/>
            <person name="Castanera R."/>
            <person name="Culley D."/>
            <person name="Daum C."/>
            <person name="Ezra D."/>
            <person name="Gonzalez J."/>
            <person name="Henrissat B."/>
            <person name="Kuo A."/>
            <person name="Liang C."/>
            <person name="Lipzen A."/>
            <person name="Lutzoni F."/>
            <person name="Magnuson J."/>
            <person name="Mondo S."/>
            <person name="Nolan M."/>
            <person name="Ohm R."/>
            <person name="Pangilinan J."/>
            <person name="Park H.-J."/>
            <person name="Ramirez L."/>
            <person name="Alfaro M."/>
            <person name="Sun H."/>
            <person name="Tritt A."/>
            <person name="Yoshinaga Y."/>
            <person name="Zwiers L.-H."/>
            <person name="Turgeon B."/>
            <person name="Goodwin S."/>
            <person name="Spatafora J."/>
            <person name="Crous P."/>
            <person name="Grigoriev I."/>
        </authorList>
    </citation>
    <scope>NUCLEOTIDE SEQUENCE</scope>
    <source>
        <strain evidence="2">CBS 207.26</strain>
    </source>
</reference>